<dbReference type="EC" id="2.1.1.223" evidence="2"/>
<dbReference type="GO" id="GO:0008168">
    <property type="term" value="F:methyltransferase activity"/>
    <property type="evidence" value="ECO:0007669"/>
    <property type="project" value="UniProtKB-KW"/>
</dbReference>
<dbReference type="RefSeq" id="WP_353948773.1">
    <property type="nucleotide sequence ID" value="NZ_CP159510.1"/>
</dbReference>
<dbReference type="PANTHER" id="PTHR47739">
    <property type="entry name" value="TRNA1(VAL) (ADENINE(37)-N6)-METHYLTRANSFERASE"/>
    <property type="match status" value="1"/>
</dbReference>
<gene>
    <name evidence="2" type="ORF">ABNN70_03630</name>
</gene>
<feature type="domain" description="Methyltransferase" evidence="1">
    <location>
        <begin position="50"/>
        <end position="174"/>
    </location>
</feature>
<dbReference type="CDD" id="cd02440">
    <property type="entry name" value="AdoMet_MTases"/>
    <property type="match status" value="1"/>
</dbReference>
<dbReference type="AlphaFoldDB" id="A0AAU8IHG7"/>
<name>A0AAU8IHG7_9BACL</name>
<evidence type="ECO:0000313" key="2">
    <source>
        <dbReference type="EMBL" id="XCJ17603.1"/>
    </source>
</evidence>
<proteinExistence type="predicted"/>
<sequence length="245" mass="27414">MHSKAGKKNERVDFLFQTRLKIIQSDDLFPFSLDSVLLSRFVYVPIRQGRLVDLCTGNGAVPFLLSQRTRGRITGVEIQPEVCDLAVRGAALNCLEDQVNFICGDAKKLPEKMGRHLCDVVTCNPPYFTKEAARDTKMNPHLAVARHEILITLTDVVRTAALLLKQGGRLAMVHRPERLAEILSVMQESGIEPKKLQMIHPRKGRQANMLLIEGTAGGRPGLTVLPPIVVYDRNGHYTEDVWPEK</sequence>
<organism evidence="2">
    <name type="scientific">Sporolactobacillus sp. Y61</name>
    <dbReference type="NCBI Taxonomy" id="3160863"/>
    <lineage>
        <taxon>Bacteria</taxon>
        <taxon>Bacillati</taxon>
        <taxon>Bacillota</taxon>
        <taxon>Bacilli</taxon>
        <taxon>Bacillales</taxon>
        <taxon>Sporolactobacillaceae</taxon>
        <taxon>Sporolactobacillus</taxon>
    </lineage>
</organism>
<dbReference type="GO" id="GO:0032259">
    <property type="term" value="P:methylation"/>
    <property type="evidence" value="ECO:0007669"/>
    <property type="project" value="UniProtKB-KW"/>
</dbReference>
<dbReference type="EMBL" id="CP159510">
    <property type="protein sequence ID" value="XCJ17603.1"/>
    <property type="molecule type" value="Genomic_DNA"/>
</dbReference>
<accession>A0AAU8IHG7</accession>
<dbReference type="InterPro" id="IPR025714">
    <property type="entry name" value="Methyltranfer_dom"/>
</dbReference>
<keyword evidence="2" id="KW-0489">Methyltransferase</keyword>
<dbReference type="Gene3D" id="3.40.50.150">
    <property type="entry name" value="Vaccinia Virus protein VP39"/>
    <property type="match status" value="1"/>
</dbReference>
<dbReference type="InterPro" id="IPR029063">
    <property type="entry name" value="SAM-dependent_MTases_sf"/>
</dbReference>
<dbReference type="Pfam" id="PF13847">
    <property type="entry name" value="Methyltransf_31"/>
    <property type="match status" value="1"/>
</dbReference>
<evidence type="ECO:0000259" key="1">
    <source>
        <dbReference type="Pfam" id="PF13847"/>
    </source>
</evidence>
<dbReference type="InterPro" id="IPR050210">
    <property type="entry name" value="tRNA_Adenine-N(6)_MTase"/>
</dbReference>
<protein>
    <submittedName>
        <fullName evidence="2">tRNA1(Val) (Adenine(37)-N6)-methyltransferase</fullName>
        <ecNumber evidence="2">2.1.1.223</ecNumber>
    </submittedName>
</protein>
<keyword evidence="2" id="KW-0808">Transferase</keyword>
<dbReference type="PANTHER" id="PTHR47739:SF1">
    <property type="entry name" value="TRNA1(VAL) (ADENINE(37)-N6)-METHYLTRANSFERASE"/>
    <property type="match status" value="1"/>
</dbReference>
<reference evidence="2" key="1">
    <citation type="submission" date="2024-06" db="EMBL/GenBank/DDBJ databases">
        <authorList>
            <person name="Fan A."/>
            <person name="Zhang F.Y."/>
            <person name="Zhang L."/>
        </authorList>
    </citation>
    <scope>NUCLEOTIDE SEQUENCE</scope>
    <source>
        <strain evidence="2">Y61</strain>
    </source>
</reference>
<dbReference type="SUPFAM" id="SSF53335">
    <property type="entry name" value="S-adenosyl-L-methionine-dependent methyltransferases"/>
    <property type="match status" value="1"/>
</dbReference>